<evidence type="ECO:0000313" key="1">
    <source>
        <dbReference type="EMBL" id="VVE85746.1"/>
    </source>
</evidence>
<dbReference type="EMBL" id="CABPSR010000033">
    <property type="protein sequence ID" value="VVE85746.1"/>
    <property type="molecule type" value="Genomic_DNA"/>
</dbReference>
<reference evidence="1 2" key="1">
    <citation type="submission" date="2019-08" db="EMBL/GenBank/DDBJ databases">
        <authorList>
            <person name="Peeters C."/>
        </authorList>
    </citation>
    <scope>NUCLEOTIDE SEQUENCE [LARGE SCALE GENOMIC DNA]</scope>
    <source>
        <strain evidence="1 2">LMG 31121</strain>
    </source>
</reference>
<dbReference type="Proteomes" id="UP000335538">
    <property type="component" value="Unassembled WGS sequence"/>
</dbReference>
<proteinExistence type="predicted"/>
<gene>
    <name evidence="1" type="ORF">PSP31121_05400</name>
</gene>
<dbReference type="AlphaFoldDB" id="A0A5E5BKF5"/>
<accession>A0A5E5BKF5</accession>
<dbReference type="RefSeq" id="WP_150811461.1">
    <property type="nucleotide sequence ID" value="NZ_CABPSR010000033.1"/>
</dbReference>
<sequence length="69" mass="7025">MLALWGVLVTPDIEVGLQCGGAVVNFLAKGDTIALGLVVLGVSARRGATIGEDAHQRDAVAIEAAARAR</sequence>
<evidence type="ECO:0000313" key="2">
    <source>
        <dbReference type="Proteomes" id="UP000335538"/>
    </source>
</evidence>
<organism evidence="1 2">
    <name type="scientific">Pandoraea sputorum</name>
    <dbReference type="NCBI Taxonomy" id="93222"/>
    <lineage>
        <taxon>Bacteria</taxon>
        <taxon>Pseudomonadati</taxon>
        <taxon>Pseudomonadota</taxon>
        <taxon>Betaproteobacteria</taxon>
        <taxon>Burkholderiales</taxon>
        <taxon>Burkholderiaceae</taxon>
        <taxon>Pandoraea</taxon>
    </lineage>
</organism>
<protein>
    <submittedName>
        <fullName evidence="1">Uncharacterized protein</fullName>
    </submittedName>
</protein>
<name>A0A5E5BKF5_9BURK</name>